<organism evidence="2 3">
    <name type="scientific">Senna tora</name>
    <dbReference type="NCBI Taxonomy" id="362788"/>
    <lineage>
        <taxon>Eukaryota</taxon>
        <taxon>Viridiplantae</taxon>
        <taxon>Streptophyta</taxon>
        <taxon>Embryophyta</taxon>
        <taxon>Tracheophyta</taxon>
        <taxon>Spermatophyta</taxon>
        <taxon>Magnoliopsida</taxon>
        <taxon>eudicotyledons</taxon>
        <taxon>Gunneridae</taxon>
        <taxon>Pentapetalae</taxon>
        <taxon>rosids</taxon>
        <taxon>fabids</taxon>
        <taxon>Fabales</taxon>
        <taxon>Fabaceae</taxon>
        <taxon>Caesalpinioideae</taxon>
        <taxon>Cassia clade</taxon>
        <taxon>Senna</taxon>
    </lineage>
</organism>
<dbReference type="OrthoDB" id="1743455at2759"/>
<keyword evidence="3" id="KW-1185">Reference proteome</keyword>
<name>A0A834WJ49_9FABA</name>
<dbReference type="InterPro" id="IPR004367">
    <property type="entry name" value="Cyclin_C-dom"/>
</dbReference>
<dbReference type="Proteomes" id="UP000634136">
    <property type="component" value="Unassembled WGS sequence"/>
</dbReference>
<dbReference type="Gene3D" id="1.10.472.10">
    <property type="entry name" value="Cyclin-like"/>
    <property type="match status" value="1"/>
</dbReference>
<dbReference type="AlphaFoldDB" id="A0A834WJ49"/>
<dbReference type="Pfam" id="PF02984">
    <property type="entry name" value="Cyclin_C"/>
    <property type="match status" value="1"/>
</dbReference>
<dbReference type="SUPFAM" id="SSF47954">
    <property type="entry name" value="Cyclin-like"/>
    <property type="match status" value="1"/>
</dbReference>
<proteinExistence type="predicted"/>
<feature type="domain" description="Cyclin C-terminal" evidence="1">
    <location>
        <begin position="219"/>
        <end position="302"/>
    </location>
</feature>
<sequence>MEGGVRMMDYHPEFPLDSHRLSQCVDDFHRNEHYFMPNPDYLQSHRKMQIRKHAIRTIAQYTDEVTTCFREMIEVCMKKNIEIEPECVEGEIGGESLLYPWTKSPWNTLLHIEDKASHRDWNFDVVRMDYYPDRELDYHPEFPLSSPRLKQSVEELYDNEHHFMPTHHYLQSPRMKQLRNHAIRTIAQRRNNIEIAQERIELVEYEILEGLERRSRPITPFCFLNTYYPRFRDLGGFSRRCIHQIIVNSLAEECFTQYKPSLIAQSSFLAAAHILYGPGSLHVTENEVTPCFREMIELCIRKKIEMESASVDGNRDEESELYQWTKRAKDVVLCIEEIEQGPDRDWDFDVQWHSQPTD</sequence>
<protein>
    <submittedName>
        <fullName evidence="2">Putative cyclin-D6-1</fullName>
    </submittedName>
</protein>
<dbReference type="InterPro" id="IPR036915">
    <property type="entry name" value="Cyclin-like_sf"/>
</dbReference>
<comment type="caution">
    <text evidence="2">The sequence shown here is derived from an EMBL/GenBank/DDBJ whole genome shotgun (WGS) entry which is preliminary data.</text>
</comment>
<evidence type="ECO:0000259" key="1">
    <source>
        <dbReference type="Pfam" id="PF02984"/>
    </source>
</evidence>
<accession>A0A834WJ49</accession>
<dbReference type="EMBL" id="JAAIUW010000007">
    <property type="protein sequence ID" value="KAF7822783.1"/>
    <property type="molecule type" value="Genomic_DNA"/>
</dbReference>
<evidence type="ECO:0000313" key="3">
    <source>
        <dbReference type="Proteomes" id="UP000634136"/>
    </source>
</evidence>
<gene>
    <name evidence="2" type="ORF">G2W53_020927</name>
</gene>
<reference evidence="2" key="1">
    <citation type="submission" date="2020-09" db="EMBL/GenBank/DDBJ databases">
        <title>Genome-Enabled Discovery of Anthraquinone Biosynthesis in Senna tora.</title>
        <authorList>
            <person name="Kang S.-H."/>
            <person name="Pandey R.P."/>
            <person name="Lee C.-M."/>
            <person name="Sim J.-S."/>
            <person name="Jeong J.-T."/>
            <person name="Choi B.-S."/>
            <person name="Jung M."/>
            <person name="Ginzburg D."/>
            <person name="Zhao K."/>
            <person name="Won S.Y."/>
            <person name="Oh T.-J."/>
            <person name="Yu Y."/>
            <person name="Kim N.-H."/>
            <person name="Lee O.R."/>
            <person name="Lee T.-H."/>
            <person name="Bashyal P."/>
            <person name="Kim T.-S."/>
            <person name="Lee W.-H."/>
            <person name="Kawkins C."/>
            <person name="Kim C.-K."/>
            <person name="Kim J.S."/>
            <person name="Ahn B.O."/>
            <person name="Rhee S.Y."/>
            <person name="Sohng J.K."/>
        </authorList>
    </citation>
    <scope>NUCLEOTIDE SEQUENCE</scope>
    <source>
        <tissue evidence="2">Leaf</tissue>
    </source>
</reference>
<evidence type="ECO:0000313" key="2">
    <source>
        <dbReference type="EMBL" id="KAF7822783.1"/>
    </source>
</evidence>